<keyword evidence="2" id="KW-1185">Reference proteome</keyword>
<comment type="caution">
    <text evidence="1">The sequence shown here is derived from an EMBL/GenBank/DDBJ whole genome shotgun (WGS) entry which is preliminary data.</text>
</comment>
<accession>A0A016UQM3</accession>
<name>A0A016UQM3_9BILA</name>
<dbReference type="Pfam" id="PF17618">
    <property type="entry name" value="SL4P"/>
    <property type="match status" value="2"/>
</dbReference>
<dbReference type="InterPro" id="IPR035127">
    <property type="entry name" value="SL4P"/>
</dbReference>
<organism evidence="1 2">
    <name type="scientific">Ancylostoma ceylanicum</name>
    <dbReference type="NCBI Taxonomy" id="53326"/>
    <lineage>
        <taxon>Eukaryota</taxon>
        <taxon>Metazoa</taxon>
        <taxon>Ecdysozoa</taxon>
        <taxon>Nematoda</taxon>
        <taxon>Chromadorea</taxon>
        <taxon>Rhabditida</taxon>
        <taxon>Rhabditina</taxon>
        <taxon>Rhabditomorpha</taxon>
        <taxon>Strongyloidea</taxon>
        <taxon>Ancylostomatidae</taxon>
        <taxon>Ancylostomatinae</taxon>
        <taxon>Ancylostoma</taxon>
    </lineage>
</organism>
<dbReference type="Proteomes" id="UP000024635">
    <property type="component" value="Unassembled WGS sequence"/>
</dbReference>
<protein>
    <submittedName>
        <fullName evidence="1">Uncharacterized protein</fullName>
    </submittedName>
</protein>
<gene>
    <name evidence="1" type="primary">Acey_s0030.g2224</name>
    <name evidence="1" type="ORF">Y032_0030g2224</name>
</gene>
<sequence length="204" mass="24061">MAEDKKTISMLLYRYDVPRINITYKNRKDLFRTFKKELRKHHLSIDEVAWADRDDGARSVIRNADDLFGAVANSNETRMYCRPRDGYCLFTPPNSDDEGEIESTQPAGETKRISIKLYRDNIPRITITYKDKKDLFKQFQKKIEQLSLPPGEVYWADWWEDELYLIETADDLLKGVQSNNNIMKMYYLRKADDNGLRCHSSDED</sequence>
<proteinExistence type="predicted"/>
<reference evidence="2" key="1">
    <citation type="journal article" date="2015" name="Nat. Genet.">
        <title>The genome and transcriptome of the zoonotic hookworm Ancylostoma ceylanicum identify infection-specific gene families.</title>
        <authorList>
            <person name="Schwarz E.M."/>
            <person name="Hu Y."/>
            <person name="Antoshechkin I."/>
            <person name="Miller M.M."/>
            <person name="Sternberg P.W."/>
            <person name="Aroian R.V."/>
        </authorList>
    </citation>
    <scope>NUCLEOTIDE SEQUENCE</scope>
    <source>
        <strain evidence="2">HY135</strain>
    </source>
</reference>
<dbReference type="AlphaFoldDB" id="A0A016UQM3"/>
<evidence type="ECO:0000313" key="1">
    <source>
        <dbReference type="EMBL" id="EYC17704.1"/>
    </source>
</evidence>
<dbReference type="EMBL" id="JARK01001366">
    <property type="protein sequence ID" value="EYC17704.1"/>
    <property type="molecule type" value="Genomic_DNA"/>
</dbReference>
<evidence type="ECO:0000313" key="2">
    <source>
        <dbReference type="Proteomes" id="UP000024635"/>
    </source>
</evidence>